<dbReference type="Proteomes" id="UP001386955">
    <property type="component" value="Unassembled WGS sequence"/>
</dbReference>
<name>A0AAN9XXV9_PSOTE</name>
<gene>
    <name evidence="1" type="ORF">VNO78_04755</name>
</gene>
<dbReference type="AlphaFoldDB" id="A0AAN9XXV9"/>
<organism evidence="1 2">
    <name type="scientific">Psophocarpus tetragonolobus</name>
    <name type="common">Winged bean</name>
    <name type="synonym">Dolichos tetragonolobus</name>
    <dbReference type="NCBI Taxonomy" id="3891"/>
    <lineage>
        <taxon>Eukaryota</taxon>
        <taxon>Viridiplantae</taxon>
        <taxon>Streptophyta</taxon>
        <taxon>Embryophyta</taxon>
        <taxon>Tracheophyta</taxon>
        <taxon>Spermatophyta</taxon>
        <taxon>Magnoliopsida</taxon>
        <taxon>eudicotyledons</taxon>
        <taxon>Gunneridae</taxon>
        <taxon>Pentapetalae</taxon>
        <taxon>rosids</taxon>
        <taxon>fabids</taxon>
        <taxon>Fabales</taxon>
        <taxon>Fabaceae</taxon>
        <taxon>Papilionoideae</taxon>
        <taxon>50 kb inversion clade</taxon>
        <taxon>NPAAA clade</taxon>
        <taxon>indigoferoid/millettioid clade</taxon>
        <taxon>Phaseoleae</taxon>
        <taxon>Psophocarpus</taxon>
    </lineage>
</organism>
<evidence type="ECO:0000313" key="2">
    <source>
        <dbReference type="Proteomes" id="UP001386955"/>
    </source>
</evidence>
<accession>A0AAN9XXV9</accession>
<dbReference type="EMBL" id="JAYMYS010000001">
    <property type="protein sequence ID" value="KAK7412964.1"/>
    <property type="molecule type" value="Genomic_DNA"/>
</dbReference>
<evidence type="ECO:0000313" key="1">
    <source>
        <dbReference type="EMBL" id="KAK7412964.1"/>
    </source>
</evidence>
<reference evidence="1 2" key="1">
    <citation type="submission" date="2024-01" db="EMBL/GenBank/DDBJ databases">
        <title>The genomes of 5 underutilized Papilionoideae crops provide insights into root nodulation and disease resistanc.</title>
        <authorList>
            <person name="Jiang F."/>
        </authorList>
    </citation>
    <scope>NUCLEOTIDE SEQUENCE [LARGE SCALE GENOMIC DNA]</scope>
    <source>
        <strain evidence="1">DUOXIRENSHENG_FW03</strain>
        <tissue evidence="1">Leaves</tissue>
    </source>
</reference>
<keyword evidence="2" id="KW-1185">Reference proteome</keyword>
<comment type="caution">
    <text evidence="1">The sequence shown here is derived from an EMBL/GenBank/DDBJ whole genome shotgun (WGS) entry which is preliminary data.</text>
</comment>
<protein>
    <submittedName>
        <fullName evidence="1">Uncharacterized protein</fullName>
    </submittedName>
</protein>
<sequence>MRPPFCCSPMFPPTISQTVGITVCHRPLWSMTILPSSIDVTCIGWTCNDRQLYHLSAASVLCLEGPGMAPIVRHLYEVIRSLQVKPVGLVAELALLPVDQ</sequence>
<proteinExistence type="predicted"/>